<feature type="region of interest" description="Disordered" evidence="5">
    <location>
        <begin position="337"/>
        <end position="367"/>
    </location>
</feature>
<dbReference type="Pfam" id="PF02954">
    <property type="entry name" value="HTH_8"/>
    <property type="match status" value="1"/>
</dbReference>
<dbReference type="GO" id="GO:0006355">
    <property type="term" value="P:regulation of DNA-templated transcription"/>
    <property type="evidence" value="ECO:0007669"/>
    <property type="project" value="InterPro"/>
</dbReference>
<evidence type="ECO:0000256" key="5">
    <source>
        <dbReference type="SAM" id="MobiDB-lite"/>
    </source>
</evidence>
<sequence>MNNQEIQSVKQRFGIIGNAPALNYAINVGMQVSATDLTVLITGESGSGKESFSKIIHSLSARKHGQFIAINCGAIPEGTIDSELFGHEKGSFTGAVDARKGYFETTNGGTIFLDEIGEMPLGTQARLLRVLENGEFIRVGSSKTQKTDVRVVAATNVNLMDAVEKGKFREDLYYRLNTVPIYVPPLRERGTDIELLFRKFTTDFAERYRIKPLQLTDDAKETLMAFPFPGNIRQLKNIAEQISILESDQNKAIDGPTLAKYLPQSQQPSRTMALFPYANGSTHAESFSERELLYKVLFDMRRDVNELKKLVRDVLVGNEQDGRQILHTHKDLFDSITPDGDNRASSDVTRFLPANNGSLRTDTPPSETYGGHPPVQIFEDVDGDINDVTVEDVSHETEEDDSLSLERQEKEMILKALRRNNNKRKYAAQALGISERTLYRKIKQYEIDEE</sequence>
<dbReference type="SUPFAM" id="SSF46689">
    <property type="entry name" value="Homeodomain-like"/>
    <property type="match status" value="1"/>
</dbReference>
<name>A0A926XX22_9BACT</name>
<evidence type="ECO:0000256" key="4">
    <source>
        <dbReference type="ARBA" id="ARBA00023163"/>
    </source>
</evidence>
<gene>
    <name evidence="7" type="ORF">IC229_17165</name>
</gene>
<dbReference type="PANTHER" id="PTHR32071:SF121">
    <property type="entry name" value="SIGMA L-DEPENDENT TRANSCRIPTIONAL REGULATOR YQIR-RELATED"/>
    <property type="match status" value="1"/>
</dbReference>
<dbReference type="Gene3D" id="3.40.50.300">
    <property type="entry name" value="P-loop containing nucleotide triphosphate hydrolases"/>
    <property type="match status" value="1"/>
</dbReference>
<dbReference type="InterPro" id="IPR027417">
    <property type="entry name" value="P-loop_NTPase"/>
</dbReference>
<accession>A0A926XX22</accession>
<dbReference type="CDD" id="cd00009">
    <property type="entry name" value="AAA"/>
    <property type="match status" value="1"/>
</dbReference>
<keyword evidence="2" id="KW-0067">ATP-binding</keyword>
<feature type="compositionally biased region" description="Polar residues" evidence="5">
    <location>
        <begin position="355"/>
        <end position="366"/>
    </location>
</feature>
<keyword evidence="1" id="KW-0547">Nucleotide-binding</keyword>
<dbReference type="SMART" id="SM00382">
    <property type="entry name" value="AAA"/>
    <property type="match status" value="1"/>
</dbReference>
<dbReference type="Pfam" id="PF25601">
    <property type="entry name" value="AAA_lid_14"/>
    <property type="match status" value="1"/>
</dbReference>
<organism evidence="7 8">
    <name type="scientific">Spirosoma profusum</name>
    <dbReference type="NCBI Taxonomy" id="2771354"/>
    <lineage>
        <taxon>Bacteria</taxon>
        <taxon>Pseudomonadati</taxon>
        <taxon>Bacteroidota</taxon>
        <taxon>Cytophagia</taxon>
        <taxon>Cytophagales</taxon>
        <taxon>Cytophagaceae</taxon>
        <taxon>Spirosoma</taxon>
    </lineage>
</organism>
<dbReference type="InterPro" id="IPR003593">
    <property type="entry name" value="AAA+_ATPase"/>
</dbReference>
<evidence type="ECO:0000313" key="7">
    <source>
        <dbReference type="EMBL" id="MBD2702383.1"/>
    </source>
</evidence>
<dbReference type="Pfam" id="PF00158">
    <property type="entry name" value="Sigma54_activat"/>
    <property type="match status" value="1"/>
</dbReference>
<dbReference type="InterPro" id="IPR025944">
    <property type="entry name" value="Sigma_54_int_dom_CS"/>
</dbReference>
<dbReference type="PROSITE" id="PS00688">
    <property type="entry name" value="SIGMA54_INTERACT_3"/>
    <property type="match status" value="1"/>
</dbReference>
<dbReference type="Gene3D" id="1.10.8.60">
    <property type="match status" value="1"/>
</dbReference>
<evidence type="ECO:0000256" key="2">
    <source>
        <dbReference type="ARBA" id="ARBA00022840"/>
    </source>
</evidence>
<dbReference type="FunFam" id="3.40.50.300:FF:000006">
    <property type="entry name" value="DNA-binding transcriptional regulator NtrC"/>
    <property type="match status" value="1"/>
</dbReference>
<dbReference type="InterPro" id="IPR058031">
    <property type="entry name" value="AAA_lid_NorR"/>
</dbReference>
<evidence type="ECO:0000313" key="8">
    <source>
        <dbReference type="Proteomes" id="UP000598820"/>
    </source>
</evidence>
<dbReference type="PRINTS" id="PR01590">
    <property type="entry name" value="HTHFIS"/>
</dbReference>
<dbReference type="PROSITE" id="PS00675">
    <property type="entry name" value="SIGMA54_INTERACT_1"/>
    <property type="match status" value="1"/>
</dbReference>
<dbReference type="InterPro" id="IPR002078">
    <property type="entry name" value="Sigma_54_int"/>
</dbReference>
<dbReference type="AlphaFoldDB" id="A0A926XX22"/>
<feature type="domain" description="Sigma-54 factor interaction" evidence="6">
    <location>
        <begin position="15"/>
        <end position="244"/>
    </location>
</feature>
<dbReference type="SUPFAM" id="SSF52540">
    <property type="entry name" value="P-loop containing nucleoside triphosphate hydrolases"/>
    <property type="match status" value="1"/>
</dbReference>
<dbReference type="GO" id="GO:0005524">
    <property type="term" value="F:ATP binding"/>
    <property type="evidence" value="ECO:0007669"/>
    <property type="project" value="UniProtKB-KW"/>
</dbReference>
<evidence type="ECO:0000256" key="3">
    <source>
        <dbReference type="ARBA" id="ARBA00023015"/>
    </source>
</evidence>
<dbReference type="InterPro" id="IPR025662">
    <property type="entry name" value="Sigma_54_int_dom_ATP-bd_1"/>
</dbReference>
<dbReference type="InterPro" id="IPR009057">
    <property type="entry name" value="Homeodomain-like_sf"/>
</dbReference>
<proteinExistence type="predicted"/>
<evidence type="ECO:0000259" key="6">
    <source>
        <dbReference type="PROSITE" id="PS50045"/>
    </source>
</evidence>
<dbReference type="RefSeq" id="WP_190888228.1">
    <property type="nucleotide sequence ID" value="NZ_JACWZY010000014.1"/>
</dbReference>
<evidence type="ECO:0000256" key="1">
    <source>
        <dbReference type="ARBA" id="ARBA00022741"/>
    </source>
</evidence>
<dbReference type="InterPro" id="IPR002197">
    <property type="entry name" value="HTH_Fis"/>
</dbReference>
<dbReference type="PROSITE" id="PS50045">
    <property type="entry name" value="SIGMA54_INTERACT_4"/>
    <property type="match status" value="1"/>
</dbReference>
<keyword evidence="4" id="KW-0804">Transcription</keyword>
<reference evidence="7" key="1">
    <citation type="submission" date="2020-09" db="EMBL/GenBank/DDBJ databases">
        <authorList>
            <person name="Kim M.K."/>
        </authorList>
    </citation>
    <scope>NUCLEOTIDE SEQUENCE</scope>
    <source>
        <strain evidence="7">BT702</strain>
    </source>
</reference>
<dbReference type="PANTHER" id="PTHR32071">
    <property type="entry name" value="TRANSCRIPTIONAL REGULATORY PROTEIN"/>
    <property type="match status" value="1"/>
</dbReference>
<dbReference type="Gene3D" id="1.10.10.60">
    <property type="entry name" value="Homeodomain-like"/>
    <property type="match status" value="1"/>
</dbReference>
<keyword evidence="3" id="KW-0805">Transcription regulation</keyword>
<comment type="caution">
    <text evidence="7">The sequence shown here is derived from an EMBL/GenBank/DDBJ whole genome shotgun (WGS) entry which is preliminary data.</text>
</comment>
<dbReference type="EMBL" id="JACWZY010000014">
    <property type="protein sequence ID" value="MBD2702383.1"/>
    <property type="molecule type" value="Genomic_DNA"/>
</dbReference>
<dbReference type="Proteomes" id="UP000598820">
    <property type="component" value="Unassembled WGS sequence"/>
</dbReference>
<keyword evidence="8" id="KW-1185">Reference proteome</keyword>
<dbReference type="GO" id="GO:0043565">
    <property type="term" value="F:sequence-specific DNA binding"/>
    <property type="evidence" value="ECO:0007669"/>
    <property type="project" value="InterPro"/>
</dbReference>
<protein>
    <submittedName>
        <fullName evidence="7">Sigma-54-dependent Fis family transcriptional regulator</fullName>
    </submittedName>
</protein>